<dbReference type="InterPro" id="IPR039426">
    <property type="entry name" value="TonB-dep_rcpt-like"/>
</dbReference>
<dbReference type="Gene3D" id="2.60.40.1120">
    <property type="entry name" value="Carboxypeptidase-like, regulatory domain"/>
    <property type="match status" value="1"/>
</dbReference>
<evidence type="ECO:0000313" key="4">
    <source>
        <dbReference type="Proteomes" id="UP000284379"/>
    </source>
</evidence>
<dbReference type="AlphaFoldDB" id="A0A413VQY5"/>
<keyword evidence="1" id="KW-0998">Cell outer membrane</keyword>
<dbReference type="SUPFAM" id="SSF56935">
    <property type="entry name" value="Porins"/>
    <property type="match status" value="1"/>
</dbReference>
<keyword evidence="1" id="KW-1134">Transmembrane beta strand</keyword>
<keyword evidence="1" id="KW-0813">Transport</keyword>
<evidence type="ECO:0000256" key="1">
    <source>
        <dbReference type="PROSITE-ProRule" id="PRU01360"/>
    </source>
</evidence>
<dbReference type="PROSITE" id="PS52016">
    <property type="entry name" value="TONB_DEPENDENT_REC_3"/>
    <property type="match status" value="1"/>
</dbReference>
<dbReference type="RefSeq" id="WP_122201360.1">
    <property type="nucleotide sequence ID" value="NZ_CABJFV010000005.1"/>
</dbReference>
<dbReference type="Pfam" id="PF07715">
    <property type="entry name" value="Plug"/>
    <property type="match status" value="1"/>
</dbReference>
<dbReference type="InterPro" id="IPR037066">
    <property type="entry name" value="Plug_dom_sf"/>
</dbReference>
<dbReference type="FunFam" id="2.60.40.1120:FF:000003">
    <property type="entry name" value="Outer membrane protein Omp121"/>
    <property type="match status" value="1"/>
</dbReference>
<dbReference type="NCBIfam" id="TIGR04056">
    <property type="entry name" value="OMP_RagA_SusC"/>
    <property type="match status" value="1"/>
</dbReference>
<dbReference type="Gene3D" id="2.170.130.10">
    <property type="entry name" value="TonB-dependent receptor, plug domain"/>
    <property type="match status" value="1"/>
</dbReference>
<accession>A0A413VQY5</accession>
<dbReference type="InterPro" id="IPR018247">
    <property type="entry name" value="EF_Hand_1_Ca_BS"/>
</dbReference>
<comment type="subcellular location">
    <subcellularLocation>
        <location evidence="1">Cell outer membrane</location>
        <topology evidence="1">Multi-pass membrane protein</topology>
    </subcellularLocation>
</comment>
<dbReference type="InterPro" id="IPR023997">
    <property type="entry name" value="TonB-dep_OMP_SusC/RagA_CS"/>
</dbReference>
<evidence type="ECO:0000259" key="2">
    <source>
        <dbReference type="Pfam" id="PF07715"/>
    </source>
</evidence>
<dbReference type="InterPro" id="IPR023996">
    <property type="entry name" value="TonB-dep_OMP_SusC/RagA"/>
</dbReference>
<dbReference type="InterPro" id="IPR012910">
    <property type="entry name" value="Plug_dom"/>
</dbReference>
<organism evidence="3 4">
    <name type="scientific">Bacteroides nordii</name>
    <dbReference type="NCBI Taxonomy" id="291645"/>
    <lineage>
        <taxon>Bacteria</taxon>
        <taxon>Pseudomonadati</taxon>
        <taxon>Bacteroidota</taxon>
        <taxon>Bacteroidia</taxon>
        <taxon>Bacteroidales</taxon>
        <taxon>Bacteroidaceae</taxon>
        <taxon>Bacteroides</taxon>
    </lineage>
</organism>
<name>A0A413VQY5_9BACE</name>
<keyword evidence="1" id="KW-0472">Membrane</keyword>
<dbReference type="GO" id="GO:0009279">
    <property type="term" value="C:cell outer membrane"/>
    <property type="evidence" value="ECO:0007669"/>
    <property type="project" value="UniProtKB-SubCell"/>
</dbReference>
<dbReference type="NCBIfam" id="TIGR04057">
    <property type="entry name" value="SusC_RagA_signa"/>
    <property type="match status" value="1"/>
</dbReference>
<dbReference type="EMBL" id="QSGO01000005">
    <property type="protein sequence ID" value="RHB35973.1"/>
    <property type="molecule type" value="Genomic_DNA"/>
</dbReference>
<dbReference type="FunFam" id="2.170.130.10:FF:000003">
    <property type="entry name" value="SusC/RagA family TonB-linked outer membrane protein"/>
    <property type="match status" value="1"/>
</dbReference>
<gene>
    <name evidence="3" type="ORF">DW888_09060</name>
</gene>
<dbReference type="Pfam" id="PF13715">
    <property type="entry name" value="CarbopepD_reg_2"/>
    <property type="match status" value="1"/>
</dbReference>
<comment type="caution">
    <text evidence="3">The sequence shown here is derived from an EMBL/GenBank/DDBJ whole genome shotgun (WGS) entry which is preliminary data.</text>
</comment>
<reference evidence="3 4" key="1">
    <citation type="submission" date="2018-08" db="EMBL/GenBank/DDBJ databases">
        <title>A genome reference for cultivated species of the human gut microbiota.</title>
        <authorList>
            <person name="Zou Y."/>
            <person name="Xue W."/>
            <person name="Luo G."/>
        </authorList>
    </citation>
    <scope>NUCLEOTIDE SEQUENCE [LARGE SCALE GENOMIC DNA]</scope>
    <source>
        <strain evidence="3 4">AM40-30BH</strain>
    </source>
</reference>
<dbReference type="PROSITE" id="PS00018">
    <property type="entry name" value="EF_HAND_1"/>
    <property type="match status" value="1"/>
</dbReference>
<dbReference type="Proteomes" id="UP000284379">
    <property type="component" value="Unassembled WGS sequence"/>
</dbReference>
<feature type="domain" description="TonB-dependent receptor plug" evidence="2">
    <location>
        <begin position="132"/>
        <end position="241"/>
    </location>
</feature>
<comment type="similarity">
    <text evidence="1">Belongs to the TonB-dependent receptor family.</text>
</comment>
<keyword evidence="1" id="KW-0812">Transmembrane</keyword>
<dbReference type="InterPro" id="IPR008969">
    <property type="entry name" value="CarboxyPept-like_regulatory"/>
</dbReference>
<protein>
    <submittedName>
        <fullName evidence="3">TonB-dependent receptor</fullName>
    </submittedName>
</protein>
<sequence length="1043" mass="115147">MFALSKTDNELILIIQRLMKKLLSVLILLGAYLTVFSQNIQVTGTVIGGSDREPLPGVNVVVKDATANGTITDLDGKFILTVPSNSILSVSYIGYKSQDIPVKGNKILHVVLEEDAAALEEVVVVGYGVQKKANLTGAVTSIKSDELLKAKSANSTNALVGQMPGLISKQATGEPGADDASLYVRGIATFQGETSPAFIIDGMERSSADFARMDPNDIESINVLKDAASAAIFGMRGANGVVVITTKRGTQDKTTIKYSGNVSIQSPTKLPEFANSYDYARLYNTYTGKEIYNGDELAKFRDGTDPEKYPNTDWYKEMLSQRAIQHQHNLSVSGGTEKVRYYVSAGFLSQGGLWEDLDYKRYNLRSNIDATITNTTRLGVDISGRVENTLNVGASQGIFQQLVRNTPVLLCRYPDGTFAVPDATHPNIVASNQPGGSYSKGNTFVVDARVELDQKLDFITSGLSVKGTASFSKNVYKNKSWNVSPYVYSKDADGAYVLKPRSSASLGLTQNGDEYQEYQLQLNYNRSFDNHNITAMAMALARKGFIERSGMNRISFDSEILDQMNAGNTANQSLNAYDSKTARASYMGRINYNYAQKYLVEFNLRRDASENFAPNKRWGTFASASLGWVLSEEKFFQNLKNTVNFLKVRASYGTLGNDNTGGVTFPFYSRFDLYSGNNASNGFTNNLGDYIFGTLLTKGMLPGPIANALATWEKSTKTNVAVDVTLFNRLNLTVDFFMEKRTDILAQRGAEVPSSFGGILPLENLGEVKNKGVDLSLNYHQRIQQVDFSLGGNFTFARNEIVEMAEAAGTSKYMRKTGRPINGYYGYKTYGIFKSQEEIDAYPKQEVAGTGYVTKPGDIKYVDVDGNGVVDSNDMTYLGNGNIPEIIYGINGSLNWKNLDFSFLFQGAARTQVYLKGGVIQPYFNQGNLPQLWVNESWTEQNVNAKYPRLAESTHNFPTTDISAVQTYLYDASYLRLKNIEIGYTLPSRWLRSAAITGLRVYVNAQNLFTISDVPQIDPENTQQEGWTYPQMKAFNVGLTLQF</sequence>
<keyword evidence="3" id="KW-0675">Receptor</keyword>
<evidence type="ECO:0000313" key="3">
    <source>
        <dbReference type="EMBL" id="RHB35973.1"/>
    </source>
</evidence>
<dbReference type="SUPFAM" id="SSF49464">
    <property type="entry name" value="Carboxypeptidase regulatory domain-like"/>
    <property type="match status" value="1"/>
</dbReference>
<proteinExistence type="inferred from homology"/>